<dbReference type="Pfam" id="PF21694">
    <property type="entry name" value="DNA_pol3_delta_C"/>
    <property type="match status" value="1"/>
</dbReference>
<dbReference type="InterPro" id="IPR027417">
    <property type="entry name" value="P-loop_NTPase"/>
</dbReference>
<dbReference type="InterPro" id="IPR048466">
    <property type="entry name" value="DNA_pol3_delta-like_C"/>
</dbReference>
<dbReference type="GO" id="GO:0009360">
    <property type="term" value="C:DNA polymerase III complex"/>
    <property type="evidence" value="ECO:0007669"/>
    <property type="project" value="TreeGrafter"/>
</dbReference>
<dbReference type="NCBIfam" id="TIGR01128">
    <property type="entry name" value="holA"/>
    <property type="match status" value="1"/>
</dbReference>
<dbReference type="GO" id="GO:0003887">
    <property type="term" value="F:DNA-directed DNA polymerase activity"/>
    <property type="evidence" value="ECO:0007669"/>
    <property type="project" value="UniProtKB-KW"/>
</dbReference>
<accession>A0A9D1MLS9</accession>
<comment type="catalytic activity">
    <reaction evidence="7">
        <text>DNA(n) + a 2'-deoxyribonucleoside 5'-triphosphate = DNA(n+1) + diphosphate</text>
        <dbReference type="Rhea" id="RHEA:22508"/>
        <dbReference type="Rhea" id="RHEA-COMP:17339"/>
        <dbReference type="Rhea" id="RHEA-COMP:17340"/>
        <dbReference type="ChEBI" id="CHEBI:33019"/>
        <dbReference type="ChEBI" id="CHEBI:61560"/>
        <dbReference type="ChEBI" id="CHEBI:173112"/>
        <dbReference type="EC" id="2.7.7.7"/>
    </reaction>
</comment>
<gene>
    <name evidence="9" type="primary">holA</name>
    <name evidence="9" type="ORF">IAB07_02645</name>
</gene>
<comment type="caution">
    <text evidence="9">The sequence shown here is derived from an EMBL/GenBank/DDBJ whole genome shotgun (WGS) entry which is preliminary data.</text>
</comment>
<keyword evidence="5" id="KW-0239">DNA-directed DNA polymerase</keyword>
<evidence type="ECO:0000256" key="2">
    <source>
        <dbReference type="ARBA" id="ARBA00022679"/>
    </source>
</evidence>
<organism evidence="9 10">
    <name type="scientific">Candidatus Caccalectryoclostridium excrementigallinarum</name>
    <dbReference type="NCBI Taxonomy" id="2840710"/>
    <lineage>
        <taxon>Bacteria</taxon>
        <taxon>Bacillati</taxon>
        <taxon>Bacillota</taxon>
        <taxon>Clostridia</taxon>
        <taxon>Christensenellales</taxon>
        <taxon>Christensenellaceae</taxon>
        <taxon>Christensenellaceae incertae sedis</taxon>
        <taxon>Candidatus Caccalectryoclostridium</taxon>
    </lineage>
</organism>
<comment type="similarity">
    <text evidence="6">Belongs to the DNA polymerase HolA subunit family.</text>
</comment>
<proteinExistence type="inferred from homology"/>
<dbReference type="SUPFAM" id="SSF48019">
    <property type="entry name" value="post-AAA+ oligomerization domain-like"/>
    <property type="match status" value="1"/>
</dbReference>
<sequence>MKACDLKKGTFLAPVCLLTGGDLYWTSYALSALIAAVPEEERDLRVETIEGGAVDELIFALKTPSLSGGSKYVVARGRTVKLSLAEEKALKNYCVSPAEDAVLVLCDEKGVFSCLKEYCAIVDCAAPETQDGKDFLYERARESGVRIGAPAMALLYDYCNADAGRASRELEKIAAYLGGAGEADAALVRELVAPDERAKAYELTNALSSGNKAAAAQYLSKLSASGVQSSAVLRSLASAYRGLLFLRISTIDDFEAAKALGVKPYAVKKMRPVAKRYSAVTLKGICDKLNDLEYHFKSGRLSADSALDLAICRIMGVRINV</sequence>
<evidence type="ECO:0000256" key="4">
    <source>
        <dbReference type="ARBA" id="ARBA00022705"/>
    </source>
</evidence>
<dbReference type="EC" id="2.7.7.7" evidence="1"/>
<dbReference type="PANTHER" id="PTHR34388">
    <property type="entry name" value="DNA POLYMERASE III SUBUNIT DELTA"/>
    <property type="match status" value="1"/>
</dbReference>
<dbReference type="EMBL" id="DVNJ01000015">
    <property type="protein sequence ID" value="HIU62651.1"/>
    <property type="molecule type" value="Genomic_DNA"/>
</dbReference>
<dbReference type="Gene3D" id="1.20.272.10">
    <property type="match status" value="1"/>
</dbReference>
<dbReference type="Proteomes" id="UP000824145">
    <property type="component" value="Unassembled WGS sequence"/>
</dbReference>
<reference evidence="9" key="1">
    <citation type="submission" date="2020-10" db="EMBL/GenBank/DDBJ databases">
        <authorList>
            <person name="Gilroy R."/>
        </authorList>
    </citation>
    <scope>NUCLEOTIDE SEQUENCE</scope>
    <source>
        <strain evidence="9">9366</strain>
    </source>
</reference>
<dbReference type="InterPro" id="IPR008921">
    <property type="entry name" value="DNA_pol3_clamp-load_cplx_C"/>
</dbReference>
<evidence type="ECO:0000313" key="9">
    <source>
        <dbReference type="EMBL" id="HIU62651.1"/>
    </source>
</evidence>
<evidence type="ECO:0000313" key="10">
    <source>
        <dbReference type="Proteomes" id="UP000824145"/>
    </source>
</evidence>
<evidence type="ECO:0000256" key="5">
    <source>
        <dbReference type="ARBA" id="ARBA00022932"/>
    </source>
</evidence>
<protein>
    <recommendedName>
        <fullName evidence="1">DNA-directed DNA polymerase</fullName>
        <ecNumber evidence="1">2.7.7.7</ecNumber>
    </recommendedName>
</protein>
<evidence type="ECO:0000256" key="3">
    <source>
        <dbReference type="ARBA" id="ARBA00022695"/>
    </source>
</evidence>
<dbReference type="InterPro" id="IPR005790">
    <property type="entry name" value="DNA_polIII_delta"/>
</dbReference>
<evidence type="ECO:0000259" key="8">
    <source>
        <dbReference type="Pfam" id="PF21694"/>
    </source>
</evidence>
<dbReference type="Gene3D" id="3.40.50.300">
    <property type="entry name" value="P-loop containing nucleotide triphosphate hydrolases"/>
    <property type="match status" value="1"/>
</dbReference>
<feature type="domain" description="DNA polymerase III delta subunit-like C-terminal" evidence="8">
    <location>
        <begin position="199"/>
        <end position="313"/>
    </location>
</feature>
<dbReference type="PANTHER" id="PTHR34388:SF1">
    <property type="entry name" value="DNA POLYMERASE III SUBUNIT DELTA"/>
    <property type="match status" value="1"/>
</dbReference>
<keyword evidence="2 9" id="KW-0808">Transferase</keyword>
<evidence type="ECO:0000256" key="7">
    <source>
        <dbReference type="ARBA" id="ARBA00049244"/>
    </source>
</evidence>
<dbReference type="GO" id="GO:0003677">
    <property type="term" value="F:DNA binding"/>
    <property type="evidence" value="ECO:0007669"/>
    <property type="project" value="InterPro"/>
</dbReference>
<dbReference type="SUPFAM" id="SSF52540">
    <property type="entry name" value="P-loop containing nucleoside triphosphate hydrolases"/>
    <property type="match status" value="1"/>
</dbReference>
<dbReference type="Gene3D" id="1.10.8.60">
    <property type="match status" value="1"/>
</dbReference>
<dbReference type="AlphaFoldDB" id="A0A9D1MLS9"/>
<evidence type="ECO:0000256" key="6">
    <source>
        <dbReference type="ARBA" id="ARBA00034754"/>
    </source>
</evidence>
<evidence type="ECO:0000256" key="1">
    <source>
        <dbReference type="ARBA" id="ARBA00012417"/>
    </source>
</evidence>
<keyword evidence="4" id="KW-0235">DNA replication</keyword>
<name>A0A9D1MLS9_9FIRM</name>
<reference evidence="9" key="2">
    <citation type="journal article" date="2021" name="PeerJ">
        <title>Extensive microbial diversity within the chicken gut microbiome revealed by metagenomics and culture.</title>
        <authorList>
            <person name="Gilroy R."/>
            <person name="Ravi A."/>
            <person name="Getino M."/>
            <person name="Pursley I."/>
            <person name="Horton D.L."/>
            <person name="Alikhan N.F."/>
            <person name="Baker D."/>
            <person name="Gharbi K."/>
            <person name="Hall N."/>
            <person name="Watson M."/>
            <person name="Adriaenssens E.M."/>
            <person name="Foster-Nyarko E."/>
            <person name="Jarju S."/>
            <person name="Secka A."/>
            <person name="Antonio M."/>
            <person name="Oren A."/>
            <person name="Chaudhuri R.R."/>
            <person name="La Ragione R."/>
            <person name="Hildebrand F."/>
            <person name="Pallen M.J."/>
        </authorList>
    </citation>
    <scope>NUCLEOTIDE SEQUENCE</scope>
    <source>
        <strain evidence="9">9366</strain>
    </source>
</reference>
<dbReference type="GO" id="GO:0006261">
    <property type="term" value="P:DNA-templated DNA replication"/>
    <property type="evidence" value="ECO:0007669"/>
    <property type="project" value="TreeGrafter"/>
</dbReference>
<keyword evidence="3 9" id="KW-0548">Nucleotidyltransferase</keyword>